<evidence type="ECO:0000256" key="3">
    <source>
        <dbReference type="ARBA" id="ARBA00021585"/>
    </source>
</evidence>
<dbReference type="PANTHER" id="PTHR39638:SF2">
    <property type="entry name" value="YCF35"/>
    <property type="match status" value="1"/>
</dbReference>
<geneLocation type="chloroplast" evidence="5"/>
<name>A0A1Z1M6F4_BOSMO</name>
<dbReference type="RefSeq" id="YP_009393024.1">
    <property type="nucleotide sequence ID" value="NC_035266.1"/>
</dbReference>
<dbReference type="GeneID" id="33354653"/>
<proteinExistence type="inferred from homology"/>
<keyword evidence="5" id="KW-0150">Chloroplast</keyword>
<dbReference type="AlphaFoldDB" id="A0A1Z1M6F4"/>
<protein>
    <recommendedName>
        <fullName evidence="3">Uncharacterized protein ycf35</fullName>
    </recommendedName>
</protein>
<dbReference type="InterPro" id="IPR009666">
    <property type="entry name" value="Uncharacterised_Ycf35"/>
</dbReference>
<accession>A0A1Z1M6F4</accession>
<comment type="similarity">
    <text evidence="2">Belongs to the ycf35 family.</text>
</comment>
<dbReference type="PANTHER" id="PTHR39638">
    <property type="entry name" value="YCF35"/>
    <property type="match status" value="1"/>
</dbReference>
<dbReference type="EMBL" id="MF101419">
    <property type="protein sequence ID" value="ARW61586.1"/>
    <property type="molecule type" value="Genomic_DNA"/>
</dbReference>
<reference evidence="5" key="1">
    <citation type="journal article" date="2017" name="J. Phycol.">
        <title>Analysis of chloroplast genomes and a supermatrix inform reclassification of the Rhodomelaceae (Rhodophyta).</title>
        <authorList>
            <person name="Diaz-Tapia P."/>
            <person name="Maggs C.A."/>
            <person name="West J.A."/>
            <person name="Verbruggen H."/>
        </authorList>
    </citation>
    <scope>NUCLEOTIDE SEQUENCE</scope>
    <source>
        <strain evidence="5">JW3660</strain>
    </source>
</reference>
<evidence type="ECO:0000256" key="1">
    <source>
        <dbReference type="ARBA" id="ARBA00004474"/>
    </source>
</evidence>
<evidence type="ECO:0000256" key="2">
    <source>
        <dbReference type="ARBA" id="ARBA00009068"/>
    </source>
</evidence>
<evidence type="ECO:0000256" key="4">
    <source>
        <dbReference type="ARBA" id="ARBA00022640"/>
    </source>
</evidence>
<comment type="subcellular location">
    <subcellularLocation>
        <location evidence="1">Plastid</location>
    </subcellularLocation>
</comment>
<sequence>MSHFSKIKTNISNLNLLKKTVGQLGLYSTLQDSLSNLHCMQNLVVYEDYKKIKPLFSFIWDNSEYHLVVDLQLWSLNVDFDYFIDKLSQQYAYNVVVDKSLSTGFQKISEKVSTDGSIKVTVSRWPDCF</sequence>
<gene>
    <name evidence="5" type="primary">ycf35</name>
</gene>
<keyword evidence="4 5" id="KW-0934">Plastid</keyword>
<organism evidence="5">
    <name type="scientific">Bostrychia moritziana</name>
    <name type="common">Red alga</name>
    <name type="synonym">Polysiphonia moritziana</name>
    <dbReference type="NCBI Taxonomy" id="103713"/>
    <lineage>
        <taxon>Eukaryota</taxon>
        <taxon>Rhodophyta</taxon>
        <taxon>Florideophyceae</taxon>
        <taxon>Rhodymeniophycidae</taxon>
        <taxon>Ceramiales</taxon>
        <taxon>Rhodomelaceae</taxon>
        <taxon>Bostrychia</taxon>
    </lineage>
</organism>
<evidence type="ECO:0000313" key="5">
    <source>
        <dbReference type="EMBL" id="ARW61586.1"/>
    </source>
</evidence>
<dbReference type="GO" id="GO:0009536">
    <property type="term" value="C:plastid"/>
    <property type="evidence" value="ECO:0007669"/>
    <property type="project" value="UniProtKB-SubCell"/>
</dbReference>
<dbReference type="Pfam" id="PF06868">
    <property type="entry name" value="DUF1257"/>
    <property type="match status" value="1"/>
</dbReference>